<proteinExistence type="predicted"/>
<protein>
    <recommendedName>
        <fullName evidence="2">Flagellar protein FlgJ N-terminal domain-containing protein</fullName>
    </recommendedName>
</protein>
<organism evidence="3 4">
    <name type="scientific">Limnohabitans curvus</name>
    <dbReference type="NCBI Taxonomy" id="323423"/>
    <lineage>
        <taxon>Bacteria</taxon>
        <taxon>Pseudomonadati</taxon>
        <taxon>Pseudomonadota</taxon>
        <taxon>Betaproteobacteria</taxon>
        <taxon>Burkholderiales</taxon>
        <taxon>Comamonadaceae</taxon>
        <taxon>Limnohabitans</taxon>
    </lineage>
</organism>
<dbReference type="InterPro" id="IPR019301">
    <property type="entry name" value="Flagellar_prot_FlgJ_N"/>
</dbReference>
<dbReference type="EMBL" id="NESP01000001">
    <property type="protein sequence ID" value="PUE59822.1"/>
    <property type="molecule type" value="Genomic_DNA"/>
</dbReference>
<feature type="compositionally biased region" description="Polar residues" evidence="1">
    <location>
        <begin position="27"/>
        <end position="38"/>
    </location>
</feature>
<dbReference type="AlphaFoldDB" id="A0A315EV35"/>
<dbReference type="RefSeq" id="WP_108359705.1">
    <property type="nucleotide sequence ID" value="NZ_NESP01000001.1"/>
</dbReference>
<reference evidence="3 4" key="1">
    <citation type="submission" date="2017-04" db="EMBL/GenBank/DDBJ databases">
        <title>Unexpected and diverse lifestyles within the genus Limnohabitans.</title>
        <authorList>
            <person name="Kasalicky V."/>
            <person name="Mehrshad M."/>
            <person name="Andrei S.-A."/>
            <person name="Salcher M."/>
            <person name="Kratochvilova H."/>
            <person name="Simek K."/>
            <person name="Ghai R."/>
        </authorList>
    </citation>
    <scope>NUCLEOTIDE SEQUENCE [LARGE SCALE GENOMIC DNA]</scope>
    <source>
        <strain evidence="3 4">MWH-C5</strain>
    </source>
</reference>
<accession>A0A315EV35</accession>
<comment type="caution">
    <text evidence="3">The sequence shown here is derived from an EMBL/GenBank/DDBJ whole genome shotgun (WGS) entry which is preliminary data.</text>
</comment>
<evidence type="ECO:0000313" key="4">
    <source>
        <dbReference type="Proteomes" id="UP000251341"/>
    </source>
</evidence>
<evidence type="ECO:0000259" key="2">
    <source>
        <dbReference type="Pfam" id="PF10135"/>
    </source>
</evidence>
<keyword evidence="4" id="KW-1185">Reference proteome</keyword>
<dbReference type="Proteomes" id="UP000251341">
    <property type="component" value="Unassembled WGS sequence"/>
</dbReference>
<feature type="compositionally biased region" description="Polar residues" evidence="1">
    <location>
        <begin position="1"/>
        <end position="15"/>
    </location>
</feature>
<evidence type="ECO:0000313" key="3">
    <source>
        <dbReference type="EMBL" id="PUE59822.1"/>
    </source>
</evidence>
<name>A0A315EV35_9BURK</name>
<evidence type="ECO:0000256" key="1">
    <source>
        <dbReference type="SAM" id="MobiDB-lite"/>
    </source>
</evidence>
<dbReference type="PRINTS" id="PR01002">
    <property type="entry name" value="FLGFLGJ"/>
</dbReference>
<dbReference type="Pfam" id="PF10135">
    <property type="entry name" value="Rod-binding"/>
    <property type="match status" value="1"/>
</dbReference>
<gene>
    <name evidence="3" type="ORF">B9Z44_09680</name>
</gene>
<feature type="region of interest" description="Disordered" evidence="1">
    <location>
        <begin position="1"/>
        <end position="38"/>
    </location>
</feature>
<sequence>MSSPVDTSTPRSYTDFTGLGELRGKAQQDQNSALKESSQQFEGLFIQMMLKSMREANEPMKDEENKSHALETFEGMFDKEVSLQMSKRGALGVADFMERAVKQQQAPAPSTDALLKSRSKGMALNPKQQPIPLPTAAELSKGFALEKALPLKSLQEFKAPFSGGRK</sequence>
<feature type="domain" description="Flagellar protein FlgJ N-terminal" evidence="2">
    <location>
        <begin position="51"/>
        <end position="99"/>
    </location>
</feature>